<proteinExistence type="inferred from homology"/>
<evidence type="ECO:0000256" key="1">
    <source>
        <dbReference type="ARBA" id="ARBA00004685"/>
    </source>
</evidence>
<sequence length="209" mass="23894">MQASLFKTIIMNFGGKSSRRDWTHDALEREDLIIVNPSNDKTSPTPTPPSFETRYRDLERGGAGDLENDAAWGEMMPPGDGFVRIQTPPTSIPAGIGSKGEIYDISLFHQLHCLSHIRTYLYTMQASLNQSSPVETFKILLAPQEDHVQHCFDYLRQGLMCAGDMTLEWPRTEDDGRRFAVDGWHVEHQCKSWDAIMRYMEENTVARHY</sequence>
<dbReference type="GO" id="GO:0043386">
    <property type="term" value="P:mycotoxin biosynthetic process"/>
    <property type="evidence" value="ECO:0007669"/>
    <property type="project" value="InterPro"/>
</dbReference>
<gene>
    <name evidence="5" type="ORF">AC578_10670</name>
</gene>
<dbReference type="Proteomes" id="UP000070133">
    <property type="component" value="Unassembled WGS sequence"/>
</dbReference>
<dbReference type="PANTHER" id="PTHR33365">
    <property type="entry name" value="YALI0B05434P"/>
    <property type="match status" value="1"/>
</dbReference>
<dbReference type="InterPro" id="IPR021765">
    <property type="entry name" value="UstYa-like"/>
</dbReference>
<reference evidence="5 6" key="1">
    <citation type="submission" date="2015-07" db="EMBL/GenBank/DDBJ databases">
        <title>Comparative genomics of the Sigatoka disease complex on banana suggests a link between parallel evolutionary changes in Pseudocercospora fijiensis and Pseudocercospora eumusae and increased virulence on the banana host.</title>
        <authorList>
            <person name="Chang T.-C."/>
            <person name="Salvucci A."/>
            <person name="Crous P.W."/>
            <person name="Stergiopoulos I."/>
        </authorList>
    </citation>
    <scope>NUCLEOTIDE SEQUENCE [LARGE SCALE GENOMIC DNA]</scope>
    <source>
        <strain evidence="5 6">CBS 114824</strain>
    </source>
</reference>
<accession>A0A139HJF6</accession>
<dbReference type="AlphaFoldDB" id="A0A139HJF6"/>
<dbReference type="Pfam" id="PF11807">
    <property type="entry name" value="UstYa"/>
    <property type="match status" value="1"/>
</dbReference>
<keyword evidence="6" id="KW-1185">Reference proteome</keyword>
<evidence type="ECO:0000313" key="6">
    <source>
        <dbReference type="Proteomes" id="UP000070133"/>
    </source>
</evidence>
<keyword evidence="2" id="KW-0560">Oxidoreductase</keyword>
<feature type="region of interest" description="Disordered" evidence="4">
    <location>
        <begin position="36"/>
        <end position="55"/>
    </location>
</feature>
<dbReference type="GO" id="GO:0016491">
    <property type="term" value="F:oxidoreductase activity"/>
    <property type="evidence" value="ECO:0007669"/>
    <property type="project" value="UniProtKB-KW"/>
</dbReference>
<dbReference type="OrthoDB" id="3687641at2759"/>
<evidence type="ECO:0000256" key="2">
    <source>
        <dbReference type="ARBA" id="ARBA00023002"/>
    </source>
</evidence>
<comment type="pathway">
    <text evidence="1">Mycotoxin biosynthesis.</text>
</comment>
<dbReference type="STRING" id="321146.A0A139HJF6"/>
<evidence type="ECO:0000256" key="3">
    <source>
        <dbReference type="ARBA" id="ARBA00035112"/>
    </source>
</evidence>
<comment type="caution">
    <text evidence="5">The sequence shown here is derived from an EMBL/GenBank/DDBJ whole genome shotgun (WGS) entry which is preliminary data.</text>
</comment>
<dbReference type="PANTHER" id="PTHR33365:SF11">
    <property type="entry name" value="TAT PATHWAY SIGNAL SEQUENCE"/>
    <property type="match status" value="1"/>
</dbReference>
<organism evidence="5 6">
    <name type="scientific">Pseudocercospora eumusae</name>
    <dbReference type="NCBI Taxonomy" id="321146"/>
    <lineage>
        <taxon>Eukaryota</taxon>
        <taxon>Fungi</taxon>
        <taxon>Dikarya</taxon>
        <taxon>Ascomycota</taxon>
        <taxon>Pezizomycotina</taxon>
        <taxon>Dothideomycetes</taxon>
        <taxon>Dothideomycetidae</taxon>
        <taxon>Mycosphaerellales</taxon>
        <taxon>Mycosphaerellaceae</taxon>
        <taxon>Pseudocercospora</taxon>
    </lineage>
</organism>
<dbReference type="EMBL" id="LFZN01000040">
    <property type="protein sequence ID" value="KXT02580.1"/>
    <property type="molecule type" value="Genomic_DNA"/>
</dbReference>
<comment type="similarity">
    <text evidence="3">Belongs to the ustYa family.</text>
</comment>
<protein>
    <submittedName>
        <fullName evidence="5">Uncharacterized protein</fullName>
    </submittedName>
</protein>
<evidence type="ECO:0000313" key="5">
    <source>
        <dbReference type="EMBL" id="KXT02580.1"/>
    </source>
</evidence>
<name>A0A139HJF6_9PEZI</name>
<evidence type="ECO:0000256" key="4">
    <source>
        <dbReference type="SAM" id="MobiDB-lite"/>
    </source>
</evidence>